<sequence length="756" mass="85710">MKLVIVESPTKAKTISKFLGAAYKVESSFGHTRDLPKSKMGIDIAGGTFEPTYEVPKDKTPQVSKLKKLAKEATEVIFASDEDREGEAISWHLAELFKIDPKKAKRIVFHEITKSAIEEALANPRHIDLKLVDAQQARRILDRIVGYELSPFLWKKVARGLSAGRVQSVAVRLVVEREEERKAFVSQEYWSIDALFNKTADFTGKLHSINDKKIDKLGLKTKEDVDKILANLENAEYKIKDIVKKQTKRTPPPPFTTSTLQQQASHKLGYSAKQTMRLAQQLYEGIKIGSEGQVGLITYMRTDALNLSEKFLTESKSFVEKQYGEKFALAKPRFYANKSKNAQEAHEAIRPTNVSKSPESISAYLDPQQLKLYTLIWKRAVATQMVVANLNKENIDIEAKEYMFRATGQSVVFPGWLQLYPEQIKDEMLPEMTIGESVDCKELKPDQHFTEPKPRYSDATLVKVMEEYGIGRPSTYAPTISTIENRGYVERDENKRLKPLDIAFVVNSLLVEHFPDVVDYKFTATMEENLDEIATGTKDWQPIIATFYFPFHENLVAKSENLTKEDTVSMREIGVDPKSKKPIYGRIGRYGPFVQRGSKDDEEKPEFAKLKPGQTIEELTLEDALELFKMPRVLGQDENGEDIKANSGRFGPYVQIGKTYYSTKDADPYTITLEEALVFIKAKKEADANKTIKLFDGSPIQVLNGRYGPYITDTEKKINAKIPKDIEPKNLTQEECEKLIAEAPSKKRGAWAKKKS</sequence>
<dbReference type="InterPro" id="IPR003602">
    <property type="entry name" value="Topo_IA_DNA-bd_dom"/>
</dbReference>
<dbReference type="GO" id="GO:0003677">
    <property type="term" value="F:DNA binding"/>
    <property type="evidence" value="ECO:0007669"/>
    <property type="project" value="UniProtKB-KW"/>
</dbReference>
<dbReference type="GO" id="GO:0046872">
    <property type="term" value="F:metal ion binding"/>
    <property type="evidence" value="ECO:0007669"/>
    <property type="project" value="UniProtKB-KW"/>
</dbReference>
<feature type="site" description="Interaction with DNA" evidence="8">
    <location>
        <position position="301"/>
    </location>
</feature>
<dbReference type="InterPro" id="IPR023405">
    <property type="entry name" value="Topo_IA_core_domain"/>
</dbReference>
<dbReference type="InterPro" id="IPR013824">
    <property type="entry name" value="Topo_IA_cen_sub1"/>
</dbReference>
<dbReference type="InterPro" id="IPR005733">
    <property type="entry name" value="TopoI_bac-type"/>
</dbReference>
<evidence type="ECO:0000313" key="11">
    <source>
        <dbReference type="EMBL" id="PIZ96077.1"/>
    </source>
</evidence>
<feature type="active site" description="O-(5'-phospho-DNA)-tyrosine intermediate" evidence="8">
    <location>
        <position position="299"/>
    </location>
</feature>
<evidence type="ECO:0000256" key="3">
    <source>
        <dbReference type="ARBA" id="ARBA00022723"/>
    </source>
</evidence>
<dbReference type="Gene3D" id="3.40.50.140">
    <property type="match status" value="1"/>
</dbReference>
<accession>A0A2M7VAW4</accession>
<dbReference type="InterPro" id="IPR013825">
    <property type="entry name" value="Topo_IA_cen_sub2"/>
</dbReference>
<dbReference type="SMART" id="SM00437">
    <property type="entry name" value="TOP1Ac"/>
    <property type="match status" value="1"/>
</dbReference>
<evidence type="ECO:0000256" key="1">
    <source>
        <dbReference type="ARBA" id="ARBA00000213"/>
    </source>
</evidence>
<protein>
    <recommendedName>
        <fullName evidence="8">DNA topoisomerase 1</fullName>
        <ecNumber evidence="8">5.6.2.1</ecNumber>
    </recommendedName>
    <alternativeName>
        <fullName evidence="8">DNA topoisomerase I</fullName>
    </alternativeName>
</protein>
<dbReference type="SUPFAM" id="SSF56712">
    <property type="entry name" value="Prokaryotic type I DNA topoisomerase"/>
    <property type="match status" value="1"/>
</dbReference>
<comment type="subunit">
    <text evidence="8">Monomer.</text>
</comment>
<evidence type="ECO:0000256" key="4">
    <source>
        <dbReference type="ARBA" id="ARBA00022842"/>
    </source>
</evidence>
<feature type="site" description="Interaction with DNA" evidence="8">
    <location>
        <position position="154"/>
    </location>
</feature>
<dbReference type="HAMAP" id="MF_00952">
    <property type="entry name" value="Topoisom_1_prok"/>
    <property type="match status" value="1"/>
</dbReference>
<dbReference type="SMART" id="SM00436">
    <property type="entry name" value="TOP1Bc"/>
    <property type="match status" value="1"/>
</dbReference>
<feature type="site" description="Interaction with DNA" evidence="8">
    <location>
        <position position="142"/>
    </location>
</feature>
<dbReference type="SMART" id="SM00493">
    <property type="entry name" value="TOPRIM"/>
    <property type="match status" value="1"/>
</dbReference>
<feature type="domain" description="Toprim" evidence="9">
    <location>
        <begin position="1"/>
        <end position="112"/>
    </location>
</feature>
<gene>
    <name evidence="8" type="primary">topA</name>
    <name evidence="11" type="ORF">COX80_02370</name>
</gene>
<feature type="site" description="Interaction with DNA" evidence="8">
    <location>
        <position position="147"/>
    </location>
</feature>
<dbReference type="EC" id="5.6.2.1" evidence="8"/>
<evidence type="ECO:0000259" key="9">
    <source>
        <dbReference type="PROSITE" id="PS50880"/>
    </source>
</evidence>
<dbReference type="PANTHER" id="PTHR42785">
    <property type="entry name" value="DNA TOPOISOMERASE, TYPE IA, CORE"/>
    <property type="match status" value="1"/>
</dbReference>
<dbReference type="AlphaFoldDB" id="A0A2M7VAW4"/>
<reference evidence="12" key="1">
    <citation type="submission" date="2017-09" db="EMBL/GenBank/DDBJ databases">
        <title>Depth-based differentiation of microbial function through sediment-hosted aquifers and enrichment of novel symbionts in the deep terrestrial subsurface.</title>
        <authorList>
            <person name="Probst A.J."/>
            <person name="Ladd B."/>
            <person name="Jarett J.K."/>
            <person name="Geller-Mcgrath D.E."/>
            <person name="Sieber C.M.K."/>
            <person name="Emerson J.B."/>
            <person name="Anantharaman K."/>
            <person name="Thomas B.C."/>
            <person name="Malmstrom R."/>
            <person name="Stieglmeier M."/>
            <person name="Klingl A."/>
            <person name="Woyke T."/>
            <person name="Ryan C.M."/>
            <person name="Banfield J.F."/>
        </authorList>
    </citation>
    <scope>NUCLEOTIDE SEQUENCE [LARGE SCALE GENOMIC DNA]</scope>
</reference>
<evidence type="ECO:0000256" key="8">
    <source>
        <dbReference type="HAMAP-Rule" id="MF_00952"/>
    </source>
</evidence>
<evidence type="ECO:0000256" key="2">
    <source>
        <dbReference type="ARBA" id="ARBA00009446"/>
    </source>
</evidence>
<keyword evidence="7 8" id="KW-0413">Isomerase</keyword>
<feature type="site" description="Interaction with DNA" evidence="8">
    <location>
        <position position="486"/>
    </location>
</feature>
<feature type="site" description="Interaction with DNA" evidence="8">
    <location>
        <position position="138"/>
    </location>
</feature>
<comment type="catalytic activity">
    <reaction evidence="1 8">
        <text>ATP-independent breakage of single-stranded DNA, followed by passage and rejoining.</text>
        <dbReference type="EC" id="5.6.2.1"/>
    </reaction>
</comment>
<dbReference type="PROSITE" id="PS00396">
    <property type="entry name" value="TOPO_IA_1"/>
    <property type="match status" value="1"/>
</dbReference>
<dbReference type="InterPro" id="IPR034149">
    <property type="entry name" value="TOPRIM_TopoI"/>
</dbReference>
<dbReference type="Pfam" id="PF13368">
    <property type="entry name" value="Toprim_C_rpt"/>
    <property type="match status" value="3"/>
</dbReference>
<keyword evidence="6 8" id="KW-0238">DNA-binding</keyword>
<dbReference type="PROSITE" id="PS52039">
    <property type="entry name" value="TOPO_IA_2"/>
    <property type="match status" value="1"/>
</dbReference>
<dbReference type="Proteomes" id="UP000231453">
    <property type="component" value="Unassembled WGS sequence"/>
</dbReference>
<comment type="similarity">
    <text evidence="2 8">Belongs to the type IA topoisomerase family.</text>
</comment>
<dbReference type="InterPro" id="IPR013497">
    <property type="entry name" value="Topo_IA_cen"/>
</dbReference>
<dbReference type="Gene3D" id="2.70.20.10">
    <property type="entry name" value="Topoisomerase I, domain 3"/>
    <property type="match status" value="1"/>
</dbReference>
<evidence type="ECO:0000256" key="5">
    <source>
        <dbReference type="ARBA" id="ARBA00023029"/>
    </source>
</evidence>
<name>A0A2M7VAW4_9BACT</name>
<dbReference type="InterPro" id="IPR006171">
    <property type="entry name" value="TOPRIM_dom"/>
</dbReference>
<dbReference type="Gene3D" id="1.10.460.10">
    <property type="entry name" value="Topoisomerase I, domain 2"/>
    <property type="match status" value="1"/>
</dbReference>
<dbReference type="CDD" id="cd03363">
    <property type="entry name" value="TOPRIM_TopoIA_TopoI"/>
    <property type="match status" value="1"/>
</dbReference>
<keyword evidence="3" id="KW-0479">Metal-binding</keyword>
<feature type="domain" description="Topo IA-type catalytic" evidence="10">
    <location>
        <begin position="128"/>
        <end position="556"/>
    </location>
</feature>
<comment type="function">
    <text evidence="8">Releases the supercoiling and torsional tension of DNA, which is introduced during the DNA replication and transcription, by transiently cleaving and rejoining one strand of the DNA duplex. Introduces a single-strand break via transesterification at a target site in duplex DNA. The scissile phosphodiester is attacked by the catalytic tyrosine of the enzyme, resulting in the formation of a DNA-(5'-phosphotyrosyl)-enzyme intermediate and the expulsion of a 3'-OH DNA strand. The free DNA strand then undergoes passage around the unbroken strand, thus removing DNA supercoils. Finally, in the religation step, the DNA 3'-OH attacks the covalent intermediate to expel the active-site tyrosine and restore the DNA phosphodiester backbone.</text>
</comment>
<dbReference type="InterPro" id="IPR003601">
    <property type="entry name" value="Topo_IA_2"/>
</dbReference>
<organism evidence="11 12">
    <name type="scientific">Candidatus Magasanikbacteria bacterium CG_4_10_14_0_2_um_filter_33_14</name>
    <dbReference type="NCBI Taxonomy" id="1974636"/>
    <lineage>
        <taxon>Bacteria</taxon>
        <taxon>Candidatus Magasanikiibacteriota</taxon>
    </lineage>
</organism>
<keyword evidence="4" id="KW-0460">Magnesium</keyword>
<evidence type="ECO:0000259" key="10">
    <source>
        <dbReference type="PROSITE" id="PS52039"/>
    </source>
</evidence>
<evidence type="ECO:0000256" key="6">
    <source>
        <dbReference type="ARBA" id="ARBA00023125"/>
    </source>
</evidence>
<dbReference type="EMBL" id="PFPL01000034">
    <property type="protein sequence ID" value="PIZ96077.1"/>
    <property type="molecule type" value="Genomic_DNA"/>
</dbReference>
<dbReference type="Pfam" id="PF01751">
    <property type="entry name" value="Toprim"/>
    <property type="match status" value="1"/>
</dbReference>
<dbReference type="Gene3D" id="1.10.290.10">
    <property type="entry name" value="Topoisomerase I, domain 4"/>
    <property type="match status" value="1"/>
</dbReference>
<dbReference type="InterPro" id="IPR023406">
    <property type="entry name" value="Topo_IA_AS"/>
</dbReference>
<keyword evidence="5 8" id="KW-0799">Topoisomerase</keyword>
<evidence type="ECO:0000256" key="7">
    <source>
        <dbReference type="ARBA" id="ARBA00023235"/>
    </source>
</evidence>
<dbReference type="PROSITE" id="PS50880">
    <property type="entry name" value="TOPRIM"/>
    <property type="match status" value="1"/>
</dbReference>
<dbReference type="GO" id="GO:0006265">
    <property type="term" value="P:DNA topological change"/>
    <property type="evidence" value="ECO:0007669"/>
    <property type="project" value="UniProtKB-UniRule"/>
</dbReference>
<dbReference type="Pfam" id="PF01131">
    <property type="entry name" value="Topoisom_bac"/>
    <property type="match status" value="1"/>
</dbReference>
<dbReference type="PRINTS" id="PR00417">
    <property type="entry name" value="PRTPISMRASEI"/>
</dbReference>
<dbReference type="NCBIfam" id="TIGR01051">
    <property type="entry name" value="topA_bact"/>
    <property type="match status" value="1"/>
</dbReference>
<feature type="region of interest" description="Interaction with DNA" evidence="8">
    <location>
        <begin position="162"/>
        <end position="167"/>
    </location>
</feature>
<dbReference type="InterPro" id="IPR025589">
    <property type="entry name" value="Toprim_C_rpt"/>
</dbReference>
<evidence type="ECO:0000313" key="12">
    <source>
        <dbReference type="Proteomes" id="UP000231453"/>
    </source>
</evidence>
<dbReference type="InterPro" id="IPR013826">
    <property type="entry name" value="Topo_IA_cen_sub3"/>
</dbReference>
<feature type="site" description="Interaction with DNA" evidence="8">
    <location>
        <position position="31"/>
    </location>
</feature>
<dbReference type="PANTHER" id="PTHR42785:SF1">
    <property type="entry name" value="DNA TOPOISOMERASE"/>
    <property type="match status" value="1"/>
</dbReference>
<feature type="site" description="Interaction with DNA" evidence="8">
    <location>
        <position position="139"/>
    </location>
</feature>
<dbReference type="CDD" id="cd00186">
    <property type="entry name" value="TOP1Ac"/>
    <property type="match status" value="1"/>
</dbReference>
<dbReference type="InterPro" id="IPR000380">
    <property type="entry name" value="Topo_IA"/>
</dbReference>
<dbReference type="GO" id="GO:0003917">
    <property type="term" value="F:DNA topoisomerase type I (single strand cut, ATP-independent) activity"/>
    <property type="evidence" value="ECO:0007669"/>
    <property type="project" value="UniProtKB-UniRule"/>
</dbReference>
<comment type="caution">
    <text evidence="11">The sequence shown here is derived from an EMBL/GenBank/DDBJ whole genome shotgun (WGS) entry which is preliminary data.</text>
</comment>
<proteinExistence type="inferred from homology"/>
<dbReference type="InterPro" id="IPR028612">
    <property type="entry name" value="Topoisom_1_IA"/>
</dbReference>